<organism evidence="4">
    <name type="scientific">Anisakis simplex</name>
    <name type="common">Herring worm</name>
    <dbReference type="NCBI Taxonomy" id="6269"/>
    <lineage>
        <taxon>Eukaryota</taxon>
        <taxon>Metazoa</taxon>
        <taxon>Ecdysozoa</taxon>
        <taxon>Nematoda</taxon>
        <taxon>Chromadorea</taxon>
        <taxon>Rhabditida</taxon>
        <taxon>Spirurina</taxon>
        <taxon>Ascaridomorpha</taxon>
        <taxon>Ascaridoidea</taxon>
        <taxon>Anisakidae</taxon>
        <taxon>Anisakis</taxon>
        <taxon>Anisakis simplex complex</taxon>
    </lineage>
</organism>
<dbReference type="GO" id="GO:0061630">
    <property type="term" value="F:ubiquitin protein ligase activity"/>
    <property type="evidence" value="ECO:0007669"/>
    <property type="project" value="TreeGrafter"/>
</dbReference>
<reference evidence="2 3" key="2">
    <citation type="submission" date="2018-11" db="EMBL/GenBank/DDBJ databases">
        <authorList>
            <consortium name="Pathogen Informatics"/>
        </authorList>
    </citation>
    <scope>NUCLEOTIDE SEQUENCE [LARGE SCALE GENOMIC DNA]</scope>
</reference>
<dbReference type="PANTHER" id="PTHR45943:SF1">
    <property type="entry name" value="E3 UBIQUITIN-PROTEIN LIGASE MYCBP2"/>
    <property type="match status" value="1"/>
</dbReference>
<accession>A0A0M3KB26</accession>
<dbReference type="GO" id="GO:0005886">
    <property type="term" value="C:plasma membrane"/>
    <property type="evidence" value="ECO:0007669"/>
    <property type="project" value="TreeGrafter"/>
</dbReference>
<dbReference type="InterPro" id="IPR038648">
    <property type="entry name" value="PHR_sf"/>
</dbReference>
<dbReference type="Proteomes" id="UP000267096">
    <property type="component" value="Unassembled WGS sequence"/>
</dbReference>
<sequence length="283" mass="31835">MLSESDEMLFECGPREKAHLMLPRAVVCKGNHWHIYRVETQRPYFSGPSSDCGATGRANVIGEDGVQFTFRNSRMSNNGTDTNVGQIPELLYVSEGGNGPSMSMMNRDDGCDFAETSYCDRISMAIRMQSLLSVTPTTLSALYRILDWAIERAIINEDSNNSEFTWLRERATAVAIVVLRMICFYIRCLYSPSSDSINDDRREPSGEFADLIVQFASIMNALFDLANERILSEDLTRWALLEEAVRTYVSCSRVLLPSPQLAVERLALLMSTPNREWSLAALL</sequence>
<dbReference type="GO" id="GO:0008582">
    <property type="term" value="P:regulation of synaptic assembly at neuromuscular junction"/>
    <property type="evidence" value="ECO:0007669"/>
    <property type="project" value="TreeGrafter"/>
</dbReference>
<dbReference type="PANTHER" id="PTHR45943">
    <property type="entry name" value="E3 UBIQUITIN-PROTEIN LIGASE MYCBP2"/>
    <property type="match status" value="1"/>
</dbReference>
<dbReference type="WBParaSite" id="ASIM_0001817201-mRNA-1">
    <property type="protein sequence ID" value="ASIM_0001817201-mRNA-1"/>
    <property type="gene ID" value="ASIM_0001817201"/>
</dbReference>
<dbReference type="OrthoDB" id="636773at2759"/>
<gene>
    <name evidence="2" type="ORF">ASIM_LOCUS17574</name>
</gene>
<dbReference type="Gene3D" id="2.60.120.820">
    <property type="entry name" value="PHR domain"/>
    <property type="match status" value="1"/>
</dbReference>
<dbReference type="InterPro" id="IPR012983">
    <property type="entry name" value="PHR"/>
</dbReference>
<proteinExistence type="predicted"/>
<evidence type="ECO:0000313" key="3">
    <source>
        <dbReference type="Proteomes" id="UP000267096"/>
    </source>
</evidence>
<reference evidence="4" key="1">
    <citation type="submission" date="2017-02" db="UniProtKB">
        <authorList>
            <consortium name="WormBaseParasite"/>
        </authorList>
    </citation>
    <scope>IDENTIFICATION</scope>
</reference>
<feature type="domain" description="PHR" evidence="1">
    <location>
        <begin position="2"/>
        <end position="92"/>
    </location>
</feature>
<dbReference type="AlphaFoldDB" id="A0A0M3KB26"/>
<evidence type="ECO:0000313" key="2">
    <source>
        <dbReference type="EMBL" id="VDK60726.1"/>
    </source>
</evidence>
<evidence type="ECO:0000313" key="4">
    <source>
        <dbReference type="WBParaSite" id="ASIM_0001817201-mRNA-1"/>
    </source>
</evidence>
<dbReference type="GO" id="GO:0005634">
    <property type="term" value="C:nucleus"/>
    <property type="evidence" value="ECO:0007669"/>
    <property type="project" value="TreeGrafter"/>
</dbReference>
<protein>
    <submittedName>
        <fullName evidence="4">E3 ubiquitin-protein ligase MYCBP2 (inferred by orthology to a human protein)</fullName>
    </submittedName>
</protein>
<keyword evidence="3" id="KW-1185">Reference proteome</keyword>
<dbReference type="GO" id="GO:0007411">
    <property type="term" value="P:axon guidance"/>
    <property type="evidence" value="ECO:0007669"/>
    <property type="project" value="TreeGrafter"/>
</dbReference>
<dbReference type="EMBL" id="UYRR01034289">
    <property type="protein sequence ID" value="VDK60726.1"/>
    <property type="molecule type" value="Genomic_DNA"/>
</dbReference>
<evidence type="ECO:0000259" key="1">
    <source>
        <dbReference type="Pfam" id="PF08005"/>
    </source>
</evidence>
<dbReference type="Pfam" id="PF08005">
    <property type="entry name" value="PHR"/>
    <property type="match status" value="1"/>
</dbReference>
<name>A0A0M3KB26_ANISI</name>